<dbReference type="PANTHER" id="PTHR12243:SF69">
    <property type="entry name" value="SI:CH73-59F11.3"/>
    <property type="match status" value="1"/>
</dbReference>
<feature type="non-terminal residue" evidence="3">
    <location>
        <position position="157"/>
    </location>
</feature>
<feature type="region of interest" description="Disordered" evidence="1">
    <location>
        <begin position="1"/>
        <end position="28"/>
    </location>
</feature>
<protein>
    <submittedName>
        <fullName evidence="3">Putative alcohol dehydrogenase transcription factor myb/sant-like protein</fullName>
    </submittedName>
</protein>
<dbReference type="SMART" id="SM00595">
    <property type="entry name" value="MADF"/>
    <property type="match status" value="1"/>
</dbReference>
<dbReference type="PROSITE" id="PS51029">
    <property type="entry name" value="MADF"/>
    <property type="match status" value="1"/>
</dbReference>
<reference evidence="3" key="1">
    <citation type="journal article" date="2015" name="Insect Biochem. Mol. Biol.">
        <title>An insight into the sialome of the horse fly, Tabanus bromius.</title>
        <authorList>
            <person name="Ribeiro J.M."/>
            <person name="Kazimirova M."/>
            <person name="Takac P."/>
            <person name="Andersen J.F."/>
            <person name="Francischetti I.M."/>
        </authorList>
    </citation>
    <scope>NUCLEOTIDE SEQUENCE</scope>
</reference>
<evidence type="ECO:0000256" key="1">
    <source>
        <dbReference type="SAM" id="MobiDB-lite"/>
    </source>
</evidence>
<dbReference type="Pfam" id="PF10545">
    <property type="entry name" value="MADF_DNA_bdg"/>
    <property type="match status" value="1"/>
</dbReference>
<dbReference type="InterPro" id="IPR039353">
    <property type="entry name" value="TF_Adf1"/>
</dbReference>
<dbReference type="GO" id="GO:0005634">
    <property type="term" value="C:nucleus"/>
    <property type="evidence" value="ECO:0007669"/>
    <property type="project" value="TreeGrafter"/>
</dbReference>
<dbReference type="GO" id="GO:0005667">
    <property type="term" value="C:transcription regulator complex"/>
    <property type="evidence" value="ECO:0007669"/>
    <property type="project" value="TreeGrafter"/>
</dbReference>
<organism evidence="3">
    <name type="scientific">Tabanus bromius</name>
    <name type="common">Band-eyed brown horse fly</name>
    <dbReference type="NCBI Taxonomy" id="304241"/>
    <lineage>
        <taxon>Eukaryota</taxon>
        <taxon>Metazoa</taxon>
        <taxon>Ecdysozoa</taxon>
        <taxon>Arthropoda</taxon>
        <taxon>Hexapoda</taxon>
        <taxon>Insecta</taxon>
        <taxon>Pterygota</taxon>
        <taxon>Neoptera</taxon>
        <taxon>Endopterygota</taxon>
        <taxon>Diptera</taxon>
        <taxon>Brachycera</taxon>
        <taxon>Tabanomorpha</taxon>
        <taxon>Tabanoidea</taxon>
        <taxon>Tabanidae</taxon>
        <taxon>Tabanus</taxon>
    </lineage>
</organism>
<sequence>EELMTGDYESENDKDVEPNSDGDIGNIKDEEIGDYETTNALKTRLNRGTNKGHMEEKIIEFVRKNAILYNKRLRAYRNSSLKYRLWSNLATMLNSDVGTCKTKWKSLRDRFVRELKKGNKPTKSAINYLDQWPYFEALSFLKGSIMTRRSVNKKDSQ</sequence>
<dbReference type="InterPro" id="IPR006578">
    <property type="entry name" value="MADF-dom"/>
</dbReference>
<feature type="domain" description="MADF" evidence="2">
    <location>
        <begin position="57"/>
        <end position="146"/>
    </location>
</feature>
<feature type="compositionally biased region" description="Acidic residues" evidence="1">
    <location>
        <begin position="1"/>
        <end position="10"/>
    </location>
</feature>
<dbReference type="AlphaFoldDB" id="A0A0K8TL36"/>
<evidence type="ECO:0000259" key="2">
    <source>
        <dbReference type="PROSITE" id="PS51029"/>
    </source>
</evidence>
<dbReference type="EMBL" id="GDAI01002998">
    <property type="protein sequence ID" value="JAI14605.1"/>
    <property type="molecule type" value="mRNA"/>
</dbReference>
<dbReference type="GO" id="GO:0006357">
    <property type="term" value="P:regulation of transcription by RNA polymerase II"/>
    <property type="evidence" value="ECO:0007669"/>
    <property type="project" value="TreeGrafter"/>
</dbReference>
<feature type="non-terminal residue" evidence="3">
    <location>
        <position position="1"/>
    </location>
</feature>
<name>A0A0K8TL36_TABBR</name>
<proteinExistence type="evidence at transcript level"/>
<evidence type="ECO:0000313" key="3">
    <source>
        <dbReference type="EMBL" id="JAI14605.1"/>
    </source>
</evidence>
<dbReference type="PANTHER" id="PTHR12243">
    <property type="entry name" value="MADF DOMAIN TRANSCRIPTION FACTOR"/>
    <property type="match status" value="1"/>
</dbReference>
<accession>A0A0K8TL36</accession>